<proteinExistence type="predicted"/>
<name>A0A0A9AQR0_ARUDO</name>
<organism evidence="1">
    <name type="scientific">Arundo donax</name>
    <name type="common">Giant reed</name>
    <name type="synonym">Donax arundinaceus</name>
    <dbReference type="NCBI Taxonomy" id="35708"/>
    <lineage>
        <taxon>Eukaryota</taxon>
        <taxon>Viridiplantae</taxon>
        <taxon>Streptophyta</taxon>
        <taxon>Embryophyta</taxon>
        <taxon>Tracheophyta</taxon>
        <taxon>Spermatophyta</taxon>
        <taxon>Magnoliopsida</taxon>
        <taxon>Liliopsida</taxon>
        <taxon>Poales</taxon>
        <taxon>Poaceae</taxon>
        <taxon>PACMAD clade</taxon>
        <taxon>Arundinoideae</taxon>
        <taxon>Arundineae</taxon>
        <taxon>Arundo</taxon>
    </lineage>
</organism>
<reference evidence="1" key="1">
    <citation type="submission" date="2014-09" db="EMBL/GenBank/DDBJ databases">
        <authorList>
            <person name="Magalhaes I.L.F."/>
            <person name="Oliveira U."/>
            <person name="Santos F.R."/>
            <person name="Vidigal T.H.D.A."/>
            <person name="Brescovit A.D."/>
            <person name="Santos A.J."/>
        </authorList>
    </citation>
    <scope>NUCLEOTIDE SEQUENCE</scope>
    <source>
        <tissue evidence="1">Shoot tissue taken approximately 20 cm above the soil surface</tissue>
    </source>
</reference>
<accession>A0A0A9AQR0</accession>
<sequence>MSLLHWGIAKEKYIM</sequence>
<protein>
    <submittedName>
        <fullName evidence="1">Uncharacterized protein</fullName>
    </submittedName>
</protein>
<evidence type="ECO:0000313" key="1">
    <source>
        <dbReference type="EMBL" id="JAD53471.1"/>
    </source>
</evidence>
<reference evidence="1" key="2">
    <citation type="journal article" date="2015" name="Data Brief">
        <title>Shoot transcriptome of the giant reed, Arundo donax.</title>
        <authorList>
            <person name="Barrero R.A."/>
            <person name="Guerrero F.D."/>
            <person name="Moolhuijzen P."/>
            <person name="Goolsby J.A."/>
            <person name="Tidwell J."/>
            <person name="Bellgard S.E."/>
            <person name="Bellgard M.I."/>
        </authorList>
    </citation>
    <scope>NUCLEOTIDE SEQUENCE</scope>
    <source>
        <tissue evidence="1">Shoot tissue taken approximately 20 cm above the soil surface</tissue>
    </source>
</reference>
<dbReference type="EMBL" id="GBRH01244424">
    <property type="protein sequence ID" value="JAD53471.1"/>
    <property type="molecule type" value="Transcribed_RNA"/>
</dbReference>